<protein>
    <recommendedName>
        <fullName evidence="7">AAA+ ATPase domain-containing protein</fullName>
    </recommendedName>
</protein>
<accession>A0A0G4ELV8</accession>
<dbReference type="GO" id="GO:0016887">
    <property type="term" value="F:ATP hydrolysis activity"/>
    <property type="evidence" value="ECO:0007669"/>
    <property type="project" value="InterPro"/>
</dbReference>
<reference evidence="5 6" key="1">
    <citation type="submission" date="2014-11" db="EMBL/GenBank/DDBJ databases">
        <authorList>
            <person name="Zhu J."/>
            <person name="Qi W."/>
            <person name="Song R."/>
        </authorList>
    </citation>
    <scope>NUCLEOTIDE SEQUENCE [LARGE SCALE GENOMIC DNA]</scope>
</reference>
<dbReference type="InterPro" id="IPR005654">
    <property type="entry name" value="ATPase_AFG1-like"/>
</dbReference>
<dbReference type="Pfam" id="PF03969">
    <property type="entry name" value="AFG1_ATPase"/>
    <property type="match status" value="1"/>
</dbReference>
<dbReference type="InterPro" id="IPR027417">
    <property type="entry name" value="P-loop_NTPase"/>
</dbReference>
<name>A0A0G4ELV8_VITBC</name>
<evidence type="ECO:0000313" key="5">
    <source>
        <dbReference type="EMBL" id="CEL98004.1"/>
    </source>
</evidence>
<dbReference type="Gene3D" id="3.40.50.300">
    <property type="entry name" value="P-loop containing nucleotide triphosphate hydrolases"/>
    <property type="match status" value="1"/>
</dbReference>
<evidence type="ECO:0000256" key="1">
    <source>
        <dbReference type="ARBA" id="ARBA00010322"/>
    </source>
</evidence>
<evidence type="ECO:0008006" key="7">
    <source>
        <dbReference type="Google" id="ProtNLM"/>
    </source>
</evidence>
<dbReference type="OrthoDB" id="430829at2759"/>
<dbReference type="PhylomeDB" id="A0A0G4ELV8"/>
<evidence type="ECO:0000313" key="6">
    <source>
        <dbReference type="Proteomes" id="UP000041254"/>
    </source>
</evidence>
<dbReference type="PANTHER" id="PTHR12169:SF6">
    <property type="entry name" value="AFG1-LIKE ATPASE"/>
    <property type="match status" value="1"/>
</dbReference>
<dbReference type="Proteomes" id="UP000041254">
    <property type="component" value="Unassembled WGS sequence"/>
</dbReference>
<dbReference type="GO" id="GO:0005524">
    <property type="term" value="F:ATP binding"/>
    <property type="evidence" value="ECO:0007669"/>
    <property type="project" value="UniProtKB-KW"/>
</dbReference>
<evidence type="ECO:0000256" key="4">
    <source>
        <dbReference type="SAM" id="MobiDB-lite"/>
    </source>
</evidence>
<organism evidence="5 6">
    <name type="scientific">Vitrella brassicaformis (strain CCMP3155)</name>
    <dbReference type="NCBI Taxonomy" id="1169540"/>
    <lineage>
        <taxon>Eukaryota</taxon>
        <taxon>Sar</taxon>
        <taxon>Alveolata</taxon>
        <taxon>Colpodellida</taxon>
        <taxon>Vitrellaceae</taxon>
        <taxon>Vitrella</taxon>
    </lineage>
</organism>
<proteinExistence type="inferred from homology"/>
<feature type="region of interest" description="Disordered" evidence="4">
    <location>
        <begin position="498"/>
        <end position="518"/>
    </location>
</feature>
<dbReference type="OMA" id="WVEWSAT"/>
<evidence type="ECO:0000256" key="2">
    <source>
        <dbReference type="ARBA" id="ARBA00022741"/>
    </source>
</evidence>
<dbReference type="GO" id="GO:0005739">
    <property type="term" value="C:mitochondrion"/>
    <property type="evidence" value="ECO:0007669"/>
    <property type="project" value="TreeGrafter"/>
</dbReference>
<dbReference type="SUPFAM" id="SSF52540">
    <property type="entry name" value="P-loop containing nucleoside triphosphate hydrolases"/>
    <property type="match status" value="1"/>
</dbReference>
<dbReference type="PANTHER" id="PTHR12169">
    <property type="entry name" value="ATPASE N2B"/>
    <property type="match status" value="1"/>
</dbReference>
<sequence length="594" mass="65928">MPRDLPWDLRAQQGGKMHPRSLLARDLLGCSLKPLLCRLKRWSLLYTMTRVTRHLSVLRPFASHVIPPFACQQWRYLSVSAPSRCARSTPRLPLPLVYDQLVRSGTFADDVAQRRCVGQLEGMKSAVLHHLEGRGQDGLTGLYLHGPVGSGKTMLMNMLYSSLVEDLKGSRHSSAVVRHHFHDFLLSIHAKIHQLRQQEGGFPDPCGRISSELTAGVKVLFFDELQIMGIADAMIVLHLFRHLWARGLVVVATSNVPPEELYQGGLNRDLFLPFIHLLKEHSDIIHVKSVCDYRRFTRSDAKTSPRPPATFLHPLNTRTDDQLMQLKRSIGASGPPKATEVPVRMGRRLAVRKSWEDGADSGRGIAEFDFDELCRRNLGAPDYLSIADHFHTVILTNVPAFSHDDHDAARRLVTLLDILYDKPSRLICTAAAPAERIFDGLIRKCLEAMSDGDGESGHHHMPGAAAREGEWLSERRKYDDGGGKGQDGSAIEETIRRLTSGARGGDDQPSSSSSRDADVGAVRVADHGGSSGRHASVFNLLGHIKEEVEWSATGLRTSALADLAPQRQDVLWTYQRAISRLMENSLTRQQPAAA</sequence>
<evidence type="ECO:0000256" key="3">
    <source>
        <dbReference type="ARBA" id="ARBA00022840"/>
    </source>
</evidence>
<comment type="similarity">
    <text evidence="1">Belongs to the AFG1 ATPase family.</text>
</comment>
<keyword evidence="2" id="KW-0547">Nucleotide-binding</keyword>
<dbReference type="NCBIfam" id="NF040713">
    <property type="entry name" value="ZapE"/>
    <property type="match status" value="1"/>
</dbReference>
<dbReference type="VEuPathDB" id="CryptoDB:Vbra_12451"/>
<gene>
    <name evidence="5" type="ORF">Vbra_12451</name>
</gene>
<dbReference type="EMBL" id="CDMY01000260">
    <property type="protein sequence ID" value="CEL98004.1"/>
    <property type="molecule type" value="Genomic_DNA"/>
</dbReference>
<dbReference type="InParanoid" id="A0A0G4ELV8"/>
<keyword evidence="6" id="KW-1185">Reference proteome</keyword>
<keyword evidence="3" id="KW-0067">ATP-binding</keyword>
<dbReference type="AlphaFoldDB" id="A0A0G4ELV8"/>